<dbReference type="InterPro" id="IPR050307">
    <property type="entry name" value="Sterol_Desaturase_Related"/>
</dbReference>
<dbReference type="PANTHER" id="PTHR11863">
    <property type="entry name" value="STEROL DESATURASE"/>
    <property type="match status" value="1"/>
</dbReference>
<proteinExistence type="predicted"/>
<sequence length="274" mass="31767">MDAQFLALLSGNAFPSLGLPSWSAPPMLVVIFVAFAFCFVLERLIPGWKLPWVPTWPVRVLTVNLAQLLVVVVAGLTWETWFSAYSVFHVSRHVHPVAAGVLAYVIATFIFYWWHRWRHTQDFLWLHFHQIHHSPQRIEVITSFYKHPLEMTVNSLIGGLLVYTLLGLSPAAGAVYTLCTALGEFFYHTNVRTPRWVGYIFQRPEMHRVHHQYQQHSHNYGDLVIWDWLFGTYRNPAEFQATCGFDADKEEQLLAMLRFQDVHQEKELSNSTSN</sequence>
<keyword evidence="8" id="KW-1185">Reference proteome</keyword>
<evidence type="ECO:0000256" key="4">
    <source>
        <dbReference type="ARBA" id="ARBA00023136"/>
    </source>
</evidence>
<feature type="transmembrane region" description="Helical" evidence="5">
    <location>
        <begin position="57"/>
        <end position="77"/>
    </location>
</feature>
<feature type="transmembrane region" description="Helical" evidence="5">
    <location>
        <begin position="97"/>
        <end position="114"/>
    </location>
</feature>
<keyword evidence="4 5" id="KW-0472">Membrane</keyword>
<dbReference type="Proteomes" id="UP000532746">
    <property type="component" value="Unassembled WGS sequence"/>
</dbReference>
<keyword evidence="2 5" id="KW-0812">Transmembrane</keyword>
<dbReference type="GO" id="GO:0005506">
    <property type="term" value="F:iron ion binding"/>
    <property type="evidence" value="ECO:0007669"/>
    <property type="project" value="InterPro"/>
</dbReference>
<evidence type="ECO:0000256" key="2">
    <source>
        <dbReference type="ARBA" id="ARBA00022692"/>
    </source>
</evidence>
<evidence type="ECO:0000259" key="6">
    <source>
        <dbReference type="Pfam" id="PF04116"/>
    </source>
</evidence>
<evidence type="ECO:0000313" key="7">
    <source>
        <dbReference type="EMBL" id="MBB6059566.1"/>
    </source>
</evidence>
<organism evidence="7 8">
    <name type="scientific">Hymenobacter luteus</name>
    <dbReference type="NCBI Taxonomy" id="1411122"/>
    <lineage>
        <taxon>Bacteria</taxon>
        <taxon>Pseudomonadati</taxon>
        <taxon>Bacteroidota</taxon>
        <taxon>Cytophagia</taxon>
        <taxon>Cytophagales</taxon>
        <taxon>Hymenobacteraceae</taxon>
        <taxon>Hymenobacter</taxon>
    </lineage>
</organism>
<dbReference type="AlphaFoldDB" id="A0A7W9T0X3"/>
<feature type="domain" description="Fatty acid hydroxylase" evidence="6">
    <location>
        <begin position="101"/>
        <end position="232"/>
    </location>
</feature>
<evidence type="ECO:0000256" key="5">
    <source>
        <dbReference type="SAM" id="Phobius"/>
    </source>
</evidence>
<comment type="caution">
    <text evidence="7">The sequence shown here is derived from an EMBL/GenBank/DDBJ whole genome shotgun (WGS) entry which is preliminary data.</text>
</comment>
<name>A0A7W9T0X3_9BACT</name>
<dbReference type="Pfam" id="PF04116">
    <property type="entry name" value="FA_hydroxylase"/>
    <property type="match status" value="1"/>
</dbReference>
<comment type="subcellular location">
    <subcellularLocation>
        <location evidence="1">Membrane</location>
    </subcellularLocation>
</comment>
<dbReference type="GO" id="GO:0016020">
    <property type="term" value="C:membrane"/>
    <property type="evidence" value="ECO:0007669"/>
    <property type="project" value="UniProtKB-SubCell"/>
</dbReference>
<accession>A0A7W9T0X3</accession>
<protein>
    <submittedName>
        <fullName evidence="7">Sterol desaturase/sphingolipid hydroxylase (Fatty acid hydroxylase superfamily)</fullName>
    </submittedName>
</protein>
<reference evidence="7 8" key="1">
    <citation type="submission" date="2020-08" db="EMBL/GenBank/DDBJ databases">
        <title>Genomic Encyclopedia of Type Strains, Phase IV (KMG-IV): sequencing the most valuable type-strain genomes for metagenomic binning, comparative biology and taxonomic classification.</title>
        <authorList>
            <person name="Goeker M."/>
        </authorList>
    </citation>
    <scope>NUCLEOTIDE SEQUENCE [LARGE SCALE GENOMIC DNA]</scope>
    <source>
        <strain evidence="7 8">DSM 26718</strain>
    </source>
</reference>
<evidence type="ECO:0000313" key="8">
    <source>
        <dbReference type="Proteomes" id="UP000532746"/>
    </source>
</evidence>
<dbReference type="GO" id="GO:0008610">
    <property type="term" value="P:lipid biosynthetic process"/>
    <property type="evidence" value="ECO:0007669"/>
    <property type="project" value="InterPro"/>
</dbReference>
<dbReference type="InterPro" id="IPR006694">
    <property type="entry name" value="Fatty_acid_hydroxylase"/>
</dbReference>
<dbReference type="EMBL" id="JACHGG010000003">
    <property type="protein sequence ID" value="MBB6059566.1"/>
    <property type="molecule type" value="Genomic_DNA"/>
</dbReference>
<evidence type="ECO:0000256" key="1">
    <source>
        <dbReference type="ARBA" id="ARBA00004370"/>
    </source>
</evidence>
<feature type="transmembrane region" description="Helical" evidence="5">
    <location>
        <begin position="28"/>
        <end position="45"/>
    </location>
</feature>
<keyword evidence="3 5" id="KW-1133">Transmembrane helix</keyword>
<dbReference type="GO" id="GO:0016491">
    <property type="term" value="F:oxidoreductase activity"/>
    <property type="evidence" value="ECO:0007669"/>
    <property type="project" value="InterPro"/>
</dbReference>
<evidence type="ECO:0000256" key="3">
    <source>
        <dbReference type="ARBA" id="ARBA00022989"/>
    </source>
</evidence>
<gene>
    <name evidence="7" type="ORF">HNQ93_002426</name>
</gene>